<evidence type="ECO:0000256" key="1">
    <source>
        <dbReference type="SAM" id="MobiDB-lite"/>
    </source>
</evidence>
<protein>
    <recommendedName>
        <fullName evidence="5">DUF3558 domain-containing protein</fullName>
    </recommendedName>
</protein>
<evidence type="ECO:0008006" key="5">
    <source>
        <dbReference type="Google" id="ProtNLM"/>
    </source>
</evidence>
<dbReference type="Proteomes" id="UP000732378">
    <property type="component" value="Unassembled WGS sequence"/>
</dbReference>
<dbReference type="PROSITE" id="PS51257">
    <property type="entry name" value="PROKAR_LIPOPROTEIN"/>
    <property type="match status" value="1"/>
</dbReference>
<feature type="compositionally biased region" description="Low complexity" evidence="1">
    <location>
        <begin position="28"/>
        <end position="48"/>
    </location>
</feature>
<name>A0ABS2M7P0_9ACTN</name>
<sequence length="222" mass="22585">MSSRSSRAAALAAPAWALALVLGACNSQPSSPAPDAAATAPTPSAEPSSLDDLDPTTLAVPHADLCAGLTAAAVEAALQGEPRRVETWADGQQARLSAQVRDVAHEDGCRFDGPGRTSAAAWVFTPPVSPERADELARAAGAGSRCRDVPDAAAYGDPSVARTCRSGPLRETRYAGLVGDAWLTCSLSAPRSVDRADLEARADAWCAAVLLGAAPGRTSANG</sequence>
<feature type="signal peptide" evidence="2">
    <location>
        <begin position="1"/>
        <end position="19"/>
    </location>
</feature>
<evidence type="ECO:0000313" key="3">
    <source>
        <dbReference type="EMBL" id="MBM7507207.1"/>
    </source>
</evidence>
<reference evidence="3 4" key="1">
    <citation type="submission" date="2021-01" db="EMBL/GenBank/DDBJ databases">
        <title>Sequencing the genomes of 1000 actinobacteria strains.</title>
        <authorList>
            <person name="Klenk H.-P."/>
        </authorList>
    </citation>
    <scope>NUCLEOTIDE SEQUENCE [LARGE SCALE GENOMIC DNA]</scope>
    <source>
        <strain evidence="3 4">DSM 18239</strain>
    </source>
</reference>
<proteinExistence type="predicted"/>
<dbReference type="RefSeq" id="WP_193669132.1">
    <property type="nucleotide sequence ID" value="NZ_JACDTV010000007.1"/>
</dbReference>
<evidence type="ECO:0000256" key="2">
    <source>
        <dbReference type="SAM" id="SignalP"/>
    </source>
</evidence>
<keyword evidence="4" id="KW-1185">Reference proteome</keyword>
<dbReference type="EMBL" id="JAFBBZ010000001">
    <property type="protein sequence ID" value="MBM7507207.1"/>
    <property type="molecule type" value="Genomic_DNA"/>
</dbReference>
<feature type="chain" id="PRO_5046306401" description="DUF3558 domain-containing protein" evidence="2">
    <location>
        <begin position="20"/>
        <end position="222"/>
    </location>
</feature>
<organism evidence="3 4">
    <name type="scientific">Nocardioides salarius</name>
    <dbReference type="NCBI Taxonomy" id="374513"/>
    <lineage>
        <taxon>Bacteria</taxon>
        <taxon>Bacillati</taxon>
        <taxon>Actinomycetota</taxon>
        <taxon>Actinomycetes</taxon>
        <taxon>Propionibacteriales</taxon>
        <taxon>Nocardioidaceae</taxon>
        <taxon>Nocardioides</taxon>
    </lineage>
</organism>
<feature type="region of interest" description="Disordered" evidence="1">
    <location>
        <begin position="28"/>
        <end position="54"/>
    </location>
</feature>
<evidence type="ECO:0000313" key="4">
    <source>
        <dbReference type="Proteomes" id="UP000732378"/>
    </source>
</evidence>
<comment type="caution">
    <text evidence="3">The sequence shown here is derived from an EMBL/GenBank/DDBJ whole genome shotgun (WGS) entry which is preliminary data.</text>
</comment>
<keyword evidence="2" id="KW-0732">Signal</keyword>
<accession>A0ABS2M7P0</accession>
<gene>
    <name evidence="3" type="ORF">JOE61_001021</name>
</gene>